<reference evidence="4 5" key="1">
    <citation type="submission" date="2023-02" db="EMBL/GenBank/DDBJ databases">
        <title>Genome sequencing required for Actinomycetospora new species description.</title>
        <authorList>
            <person name="Saimee Y."/>
            <person name="Duangmal K."/>
        </authorList>
    </citation>
    <scope>NUCLEOTIDE SEQUENCE [LARGE SCALE GENOMIC DNA]</scope>
    <source>
        <strain evidence="4 5">DW7H6</strain>
    </source>
</reference>
<evidence type="ECO:0000256" key="1">
    <source>
        <dbReference type="SAM" id="MobiDB-lite"/>
    </source>
</evidence>
<dbReference type="SUPFAM" id="SSF47090">
    <property type="entry name" value="PGBD-like"/>
    <property type="match status" value="1"/>
</dbReference>
<keyword evidence="5" id="KW-1185">Reference proteome</keyword>
<dbReference type="InterPro" id="IPR002477">
    <property type="entry name" value="Peptidoglycan-bd-like"/>
</dbReference>
<evidence type="ECO:0000313" key="4">
    <source>
        <dbReference type="EMBL" id="MDD7966810.1"/>
    </source>
</evidence>
<dbReference type="RefSeq" id="WP_274201340.1">
    <property type="nucleotide sequence ID" value="NZ_JAQZAO010000006.1"/>
</dbReference>
<feature type="domain" description="Peptidoglycan binding-like" evidence="3">
    <location>
        <begin position="54"/>
        <end position="107"/>
    </location>
</feature>
<organism evidence="4 5">
    <name type="scientific">Actinomycetospora lemnae</name>
    <dbReference type="NCBI Taxonomy" id="3019891"/>
    <lineage>
        <taxon>Bacteria</taxon>
        <taxon>Bacillati</taxon>
        <taxon>Actinomycetota</taxon>
        <taxon>Actinomycetes</taxon>
        <taxon>Pseudonocardiales</taxon>
        <taxon>Pseudonocardiaceae</taxon>
        <taxon>Actinomycetospora</taxon>
    </lineage>
</organism>
<dbReference type="Gene3D" id="1.10.101.10">
    <property type="entry name" value="PGBD-like superfamily/PGBD"/>
    <property type="match status" value="1"/>
</dbReference>
<comment type="caution">
    <text evidence="4">The sequence shown here is derived from an EMBL/GenBank/DDBJ whole genome shotgun (WGS) entry which is preliminary data.</text>
</comment>
<dbReference type="InterPro" id="IPR036365">
    <property type="entry name" value="PGBD-like_sf"/>
</dbReference>
<feature type="chain" id="PRO_5046233269" evidence="2">
    <location>
        <begin position="32"/>
        <end position="268"/>
    </location>
</feature>
<sequence>MSAITSTRLARGIVAAVTAALLVGGAGPAAADDTENRSYPGCPLLLEGQTSSCVERLQRDLNAVDPDYALPETGFFGPATRTAVLDFQGWRRLPADGNVGGLTADALAREVGEPGEAGPTEPPPDSCREGDRDQATELADRGFTTVREQTLRGGAYDGLTVSVRASDTMPGCAWGLISAQDDPLSLEVHEVWVDRSLDGGATWEQQPETTTQLFSGVTHTGVYDATGPVSIRVCGVSYHQPLSAPSGEPQYEVPDQSPYVCTGWWTQG</sequence>
<protein>
    <submittedName>
        <fullName evidence="4">Peptidoglycan-binding domain-containing protein</fullName>
    </submittedName>
</protein>
<evidence type="ECO:0000256" key="2">
    <source>
        <dbReference type="SAM" id="SignalP"/>
    </source>
</evidence>
<evidence type="ECO:0000313" key="5">
    <source>
        <dbReference type="Proteomes" id="UP001300763"/>
    </source>
</evidence>
<dbReference type="InterPro" id="IPR036366">
    <property type="entry name" value="PGBDSf"/>
</dbReference>
<dbReference type="EMBL" id="JAQZAO010000006">
    <property type="protein sequence ID" value="MDD7966810.1"/>
    <property type="molecule type" value="Genomic_DNA"/>
</dbReference>
<accession>A0ABT5SVD0</accession>
<feature type="signal peptide" evidence="2">
    <location>
        <begin position="1"/>
        <end position="31"/>
    </location>
</feature>
<gene>
    <name evidence="4" type="ORF">PGB27_15855</name>
</gene>
<keyword evidence="2" id="KW-0732">Signal</keyword>
<proteinExistence type="predicted"/>
<evidence type="ECO:0000259" key="3">
    <source>
        <dbReference type="Pfam" id="PF01471"/>
    </source>
</evidence>
<dbReference type="Proteomes" id="UP001300763">
    <property type="component" value="Unassembled WGS sequence"/>
</dbReference>
<feature type="region of interest" description="Disordered" evidence="1">
    <location>
        <begin position="112"/>
        <end position="133"/>
    </location>
</feature>
<name>A0ABT5SVD0_9PSEU</name>
<dbReference type="Pfam" id="PF01471">
    <property type="entry name" value="PG_binding_1"/>
    <property type="match status" value="1"/>
</dbReference>